<protein>
    <submittedName>
        <fullName evidence="2">Uncharacterized protein</fullName>
    </submittedName>
</protein>
<name>A0A0D7B1X6_9AGAR</name>
<evidence type="ECO:0000313" key="3">
    <source>
        <dbReference type="Proteomes" id="UP000054007"/>
    </source>
</evidence>
<evidence type="ECO:0000313" key="2">
    <source>
        <dbReference type="EMBL" id="KIY64487.1"/>
    </source>
</evidence>
<organism evidence="2 3">
    <name type="scientific">Cylindrobasidium torrendii FP15055 ss-10</name>
    <dbReference type="NCBI Taxonomy" id="1314674"/>
    <lineage>
        <taxon>Eukaryota</taxon>
        <taxon>Fungi</taxon>
        <taxon>Dikarya</taxon>
        <taxon>Basidiomycota</taxon>
        <taxon>Agaricomycotina</taxon>
        <taxon>Agaricomycetes</taxon>
        <taxon>Agaricomycetidae</taxon>
        <taxon>Agaricales</taxon>
        <taxon>Marasmiineae</taxon>
        <taxon>Physalacriaceae</taxon>
        <taxon>Cylindrobasidium</taxon>
    </lineage>
</organism>
<gene>
    <name evidence="2" type="ORF">CYLTODRAFT_425157</name>
</gene>
<sequence>MGKIIRGHRVVDPPVKAGPVPMSVNHSRPRPRRVTVPSAEKHEKKEFKTKPSPLRKSFLALDLFPPPSADPPETITDPQVEFDVGDMGLTLDGMDFMFDENENWLCPSVQWPSSPHGLADAPFPLPDAPHAMASPLPMVTELPREDDKLLASVRPPISALPEEEPEDILLEKAGLLTTSENEASEDPMPKKIIVTDDVPHHPRVDDLRRLTL</sequence>
<dbReference type="Proteomes" id="UP000054007">
    <property type="component" value="Unassembled WGS sequence"/>
</dbReference>
<keyword evidence="3" id="KW-1185">Reference proteome</keyword>
<proteinExistence type="predicted"/>
<feature type="region of interest" description="Disordered" evidence="1">
    <location>
        <begin position="177"/>
        <end position="212"/>
    </location>
</feature>
<reference evidence="2 3" key="1">
    <citation type="journal article" date="2015" name="Fungal Genet. Biol.">
        <title>Evolution of novel wood decay mechanisms in Agaricales revealed by the genome sequences of Fistulina hepatica and Cylindrobasidium torrendii.</title>
        <authorList>
            <person name="Floudas D."/>
            <person name="Held B.W."/>
            <person name="Riley R."/>
            <person name="Nagy L.G."/>
            <person name="Koehler G."/>
            <person name="Ransdell A.S."/>
            <person name="Younus H."/>
            <person name="Chow J."/>
            <person name="Chiniquy J."/>
            <person name="Lipzen A."/>
            <person name="Tritt A."/>
            <person name="Sun H."/>
            <person name="Haridas S."/>
            <person name="LaButti K."/>
            <person name="Ohm R.A."/>
            <person name="Kues U."/>
            <person name="Blanchette R.A."/>
            <person name="Grigoriev I.V."/>
            <person name="Minto R.E."/>
            <person name="Hibbett D.S."/>
        </authorList>
    </citation>
    <scope>NUCLEOTIDE SEQUENCE [LARGE SCALE GENOMIC DNA]</scope>
    <source>
        <strain evidence="2 3">FP15055 ss-10</strain>
    </source>
</reference>
<evidence type="ECO:0000256" key="1">
    <source>
        <dbReference type="SAM" id="MobiDB-lite"/>
    </source>
</evidence>
<feature type="region of interest" description="Disordered" evidence="1">
    <location>
        <begin position="1"/>
        <end position="51"/>
    </location>
</feature>
<dbReference type="AlphaFoldDB" id="A0A0D7B1X6"/>
<accession>A0A0D7B1X6</accession>
<feature type="compositionally biased region" description="Basic and acidic residues" evidence="1">
    <location>
        <begin position="187"/>
        <end position="212"/>
    </location>
</feature>
<feature type="compositionally biased region" description="Basic and acidic residues" evidence="1">
    <location>
        <begin position="39"/>
        <end position="49"/>
    </location>
</feature>
<dbReference type="EMBL" id="KN880633">
    <property type="protein sequence ID" value="KIY64487.1"/>
    <property type="molecule type" value="Genomic_DNA"/>
</dbReference>